<sequence>MANGRLLAAAYVVGFVAWLVGVVLILVGQFTGGSIVGTVVGIGFFAVGQALISVVAFAVRGSFQSSFSQAWQRLSMGLELSSAARALAVRRV</sequence>
<name>A0ABP4U2T2_9ACTN</name>
<comment type="caution">
    <text evidence="2">The sequence shown here is derived from an EMBL/GenBank/DDBJ whole genome shotgun (WGS) entry which is preliminary data.</text>
</comment>
<dbReference type="Proteomes" id="UP001500280">
    <property type="component" value="Unassembled WGS sequence"/>
</dbReference>
<keyword evidence="3" id="KW-1185">Reference proteome</keyword>
<reference evidence="3" key="1">
    <citation type="journal article" date="2019" name="Int. J. Syst. Evol. Microbiol.">
        <title>The Global Catalogue of Microorganisms (GCM) 10K type strain sequencing project: providing services to taxonomists for standard genome sequencing and annotation.</title>
        <authorList>
            <consortium name="The Broad Institute Genomics Platform"/>
            <consortium name="The Broad Institute Genome Sequencing Center for Infectious Disease"/>
            <person name="Wu L."/>
            <person name="Ma J."/>
        </authorList>
    </citation>
    <scope>NUCLEOTIDE SEQUENCE [LARGE SCALE GENOMIC DNA]</scope>
    <source>
        <strain evidence="3">JCM 14307</strain>
    </source>
</reference>
<keyword evidence="1" id="KW-1133">Transmembrane helix</keyword>
<protein>
    <recommendedName>
        <fullName evidence="4">DUF4282 domain-containing protein</fullName>
    </recommendedName>
</protein>
<evidence type="ECO:0000256" key="1">
    <source>
        <dbReference type="SAM" id="Phobius"/>
    </source>
</evidence>
<feature type="transmembrane region" description="Helical" evidence="1">
    <location>
        <begin position="7"/>
        <end position="28"/>
    </location>
</feature>
<evidence type="ECO:0008006" key="4">
    <source>
        <dbReference type="Google" id="ProtNLM"/>
    </source>
</evidence>
<dbReference type="EMBL" id="BAAANF010000017">
    <property type="protein sequence ID" value="GAA1698217.1"/>
    <property type="molecule type" value="Genomic_DNA"/>
</dbReference>
<keyword evidence="1" id="KW-0472">Membrane</keyword>
<evidence type="ECO:0000313" key="3">
    <source>
        <dbReference type="Proteomes" id="UP001500280"/>
    </source>
</evidence>
<organism evidence="2 3">
    <name type="scientific">Kribbella yunnanensis</name>
    <dbReference type="NCBI Taxonomy" id="190194"/>
    <lineage>
        <taxon>Bacteria</taxon>
        <taxon>Bacillati</taxon>
        <taxon>Actinomycetota</taxon>
        <taxon>Actinomycetes</taxon>
        <taxon>Propionibacteriales</taxon>
        <taxon>Kribbellaceae</taxon>
        <taxon>Kribbella</taxon>
    </lineage>
</organism>
<keyword evidence="1" id="KW-0812">Transmembrane</keyword>
<accession>A0ABP4U2T2</accession>
<evidence type="ECO:0000313" key="2">
    <source>
        <dbReference type="EMBL" id="GAA1698217.1"/>
    </source>
</evidence>
<feature type="transmembrane region" description="Helical" evidence="1">
    <location>
        <begin position="34"/>
        <end position="59"/>
    </location>
</feature>
<gene>
    <name evidence="2" type="ORF">GCM10009745_50710</name>
</gene>
<proteinExistence type="predicted"/>